<evidence type="ECO:0000313" key="2">
    <source>
        <dbReference type="Proteomes" id="UP001153069"/>
    </source>
</evidence>
<comment type="caution">
    <text evidence="1">The sequence shown here is derived from an EMBL/GenBank/DDBJ whole genome shotgun (WGS) entry which is preliminary data.</text>
</comment>
<gene>
    <name evidence="1" type="ORF">SEMRO_59_G034000.1</name>
</gene>
<dbReference type="AlphaFoldDB" id="A0A9N8H4C3"/>
<dbReference type="Proteomes" id="UP001153069">
    <property type="component" value="Unassembled WGS sequence"/>
</dbReference>
<evidence type="ECO:0000313" key="1">
    <source>
        <dbReference type="EMBL" id="CAB9499347.1"/>
    </source>
</evidence>
<sequence length="914" mass="104483">MADSHYRRFTVASNLSHLDTLPAMHPTRATLPGNSQSYYADPTTRICATFNEAYTLLEAKHGGYFGPYKVILSGGPCWLGGKKIDPDKRTRAHRYKCSVDSCLWKAQIRAMKYGGEDSVYLIYISHASMHNHHVMKAPPHHTDQFGLPPIAKQLAESYLREQWERSRRSALEVAPNEITKFVVDKTFKEHPIYVHLVDSPTKRYHLANQVTNFLRQVKRNYVKQTIGVDRILDNDALSRVLSMFRLSIPRGYIPRSDYASADQICEALRVAGPESGHMFLFNMSEGEVYERYRRRIVGNNERSLSIFHQRVEQSFFAVSVTTLWQLMIFSCRRNGTKQICADGTGGVSQDLAPTIICGGLSQKYRDDQRQVTSSLRSFSFMKGSEAIHPYLLHLYYLRYICFSLFGTAFTIDYGTSDHSSAFVTAHRHFRLWPEVCDRQWVRNTTRVSDHEQQTISSSQNLAIQHSPPIMHETSRLPLSPVGQSMKKPSNYPTNHNRHVEDGSCPERELSLAHENMTGSQKGRKLSKLCITDHYPSFNTTNRNKNTTLSEVMTNPSLLYQPSNGVTLCYFHVVQHFRQNNSFVGLFKDRNFASQDDPSQKRTTKKKKSLDGSLLNLQSCTVYPRAYHMIQWIHQCRTEQQKTAVTYLVLCDWICRSELKAADLFYRSYCSFPFNCWSYATSNEQMIYPSNCAMESNMHHGIKKGAHFAVRSNISTEGYIIETLPKLFLNCETKCRDPCTLEYPKDVSRLMVAVTAFFDHAVDLVECRLNNEETYWLANTGRMIGVPLTKTRRKNRDMALDAKRRTAPLMLSSDKDFLGSLTYAMLRDTASYLGVLRDCTKNGIITRDSLIEVLVDDLLVDPVAYRTIKNKGTQLVQADDLDDISAASFDVTTAMDQDNDDDGFLSKFELDEYTL</sequence>
<dbReference type="InterPro" id="IPR018247">
    <property type="entry name" value="EF_Hand_1_Ca_BS"/>
</dbReference>
<protein>
    <submittedName>
        <fullName evidence="1">Uncharacterized protein</fullName>
    </submittedName>
</protein>
<accession>A0A9N8H4C3</accession>
<name>A0A9N8H4C3_9STRA</name>
<proteinExistence type="predicted"/>
<dbReference type="PROSITE" id="PS00018">
    <property type="entry name" value="EF_HAND_1"/>
    <property type="match status" value="1"/>
</dbReference>
<keyword evidence="2" id="KW-1185">Reference proteome</keyword>
<reference evidence="1" key="1">
    <citation type="submission" date="2020-06" db="EMBL/GenBank/DDBJ databases">
        <authorList>
            <consortium name="Plant Systems Biology data submission"/>
        </authorList>
    </citation>
    <scope>NUCLEOTIDE SEQUENCE</scope>
    <source>
        <strain evidence="1">D6</strain>
    </source>
</reference>
<dbReference type="EMBL" id="CAICTM010000058">
    <property type="protein sequence ID" value="CAB9499347.1"/>
    <property type="molecule type" value="Genomic_DNA"/>
</dbReference>
<organism evidence="1 2">
    <name type="scientific">Seminavis robusta</name>
    <dbReference type="NCBI Taxonomy" id="568900"/>
    <lineage>
        <taxon>Eukaryota</taxon>
        <taxon>Sar</taxon>
        <taxon>Stramenopiles</taxon>
        <taxon>Ochrophyta</taxon>
        <taxon>Bacillariophyta</taxon>
        <taxon>Bacillariophyceae</taxon>
        <taxon>Bacillariophycidae</taxon>
        <taxon>Naviculales</taxon>
        <taxon>Naviculaceae</taxon>
        <taxon>Seminavis</taxon>
    </lineage>
</organism>